<evidence type="ECO:0000313" key="3">
    <source>
        <dbReference type="Proteomes" id="UP000199139"/>
    </source>
</evidence>
<dbReference type="EMBL" id="FPAI01000011">
    <property type="protein sequence ID" value="SFS82560.1"/>
    <property type="molecule type" value="Genomic_DNA"/>
</dbReference>
<dbReference type="Proteomes" id="UP000199139">
    <property type="component" value="Unassembled WGS sequence"/>
</dbReference>
<keyword evidence="4" id="KW-1185">Reference proteome</keyword>
<sequence>MRKNKLLMLAVSLTLLLISVFVWNMREKGNFTMPQQALEAYLSEVQQRPYSFEKAINYVDDTNLDDAFLQTLKEESIDTNAPTYIDFDFLEESVNSSNEKASIEVEFNYGDDYKPVTTFDFKKINGDWKLDLQNIQEEYYSIIND</sequence>
<name>A0A1I6T0C0_9BACI</name>
<proteinExistence type="predicted"/>
<dbReference type="Proteomes" id="UP000321773">
    <property type="component" value="Unassembled WGS sequence"/>
</dbReference>
<evidence type="ECO:0000313" key="2">
    <source>
        <dbReference type="EMBL" id="SFS82560.1"/>
    </source>
</evidence>
<evidence type="ECO:0008006" key="5">
    <source>
        <dbReference type="Google" id="ProtNLM"/>
    </source>
</evidence>
<evidence type="ECO:0000313" key="4">
    <source>
        <dbReference type="Proteomes" id="UP000321773"/>
    </source>
</evidence>
<dbReference type="AlphaFoldDB" id="A0A1I6T0C0"/>
<reference evidence="1 4" key="2">
    <citation type="submission" date="2019-07" db="EMBL/GenBank/DDBJ databases">
        <title>Whole genome shotgun sequence of Halolactibacillus miurensis NBRC 100873.</title>
        <authorList>
            <person name="Hosoyama A."/>
            <person name="Uohara A."/>
            <person name="Ohji S."/>
            <person name="Ichikawa N."/>
        </authorList>
    </citation>
    <scope>NUCLEOTIDE SEQUENCE [LARGE SCALE GENOMIC DNA]</scope>
    <source>
        <strain evidence="1 4">NBRC 100873</strain>
    </source>
</reference>
<dbReference type="RefSeq" id="WP_089854336.1">
    <property type="nucleotide sequence ID" value="NZ_BJWJ01000010.1"/>
</dbReference>
<protein>
    <recommendedName>
        <fullName evidence="5">DUF4878 domain-containing protein</fullName>
    </recommendedName>
</protein>
<dbReference type="EMBL" id="BJWJ01000010">
    <property type="protein sequence ID" value="GEM04236.1"/>
    <property type="molecule type" value="Genomic_DNA"/>
</dbReference>
<organism evidence="2 3">
    <name type="scientific">Halolactibacillus miurensis</name>
    <dbReference type="NCBI Taxonomy" id="306541"/>
    <lineage>
        <taxon>Bacteria</taxon>
        <taxon>Bacillati</taxon>
        <taxon>Bacillota</taxon>
        <taxon>Bacilli</taxon>
        <taxon>Bacillales</taxon>
        <taxon>Bacillaceae</taxon>
        <taxon>Halolactibacillus</taxon>
    </lineage>
</organism>
<reference evidence="2 3" key="1">
    <citation type="submission" date="2016-10" db="EMBL/GenBank/DDBJ databases">
        <authorList>
            <person name="de Groot N.N."/>
        </authorList>
    </citation>
    <scope>NUCLEOTIDE SEQUENCE [LARGE SCALE GENOMIC DNA]</scope>
    <source>
        <strain evidence="2 3">DSM 17074</strain>
    </source>
</reference>
<evidence type="ECO:0000313" key="1">
    <source>
        <dbReference type="EMBL" id="GEM04236.1"/>
    </source>
</evidence>
<gene>
    <name evidence="1" type="ORF">HMI01_12240</name>
    <name evidence="2" type="ORF">SAMN05421668_11190</name>
</gene>
<accession>A0A1I6T0C0</accession>